<dbReference type="InterPro" id="IPR012000">
    <property type="entry name" value="Thiamin_PyroP_enz_cen_dom"/>
</dbReference>
<sequence length="320" mass="33891">MKQLAESVQAAVVTTYTARSLFPNDHPQYAGGLGQAGSEASSALLAESDLILVLGGTWWPDEYTPTQARIVQVDRSPGHMGIGHELELGVVGDLAQIVPRLLELAAAKPLDRAAWKQRVAEAAGAWKAKLEQEAGADASPMPPQRAIRALSQVIAPDAIIAVDTGDHTLWFNRIFQARSQEILISGTWRTLGFALPAAIAAQLEHPERQCIAIAGDGGSVQTLMEFQTAVQLGLPIVMVVMNNGCYAMEKNRMTGSGLQTLGSELVNPDFAMLAQACGGTGRKACTGAELEKQLSEALAARKPCIIDASVAPAVVPHTKI</sequence>
<evidence type="ECO:0000259" key="3">
    <source>
        <dbReference type="Pfam" id="PF00205"/>
    </source>
</evidence>
<dbReference type="Gene3D" id="3.40.50.1220">
    <property type="entry name" value="TPP-binding domain"/>
    <property type="match status" value="1"/>
</dbReference>
<proteinExistence type="inferred from homology"/>
<dbReference type="InterPro" id="IPR029061">
    <property type="entry name" value="THDP-binding"/>
</dbReference>
<evidence type="ECO:0000313" key="5">
    <source>
        <dbReference type="EMBL" id="UJF36394.1"/>
    </source>
</evidence>
<feature type="domain" description="Thiamine pyrophosphate enzyme central" evidence="3">
    <location>
        <begin position="2"/>
        <end position="101"/>
    </location>
</feature>
<keyword evidence="6" id="KW-1185">Reference proteome</keyword>
<evidence type="ECO:0000256" key="2">
    <source>
        <dbReference type="ARBA" id="ARBA00023052"/>
    </source>
</evidence>
<name>A0ABY3SRU2_9BACL</name>
<dbReference type="SUPFAM" id="SSF52518">
    <property type="entry name" value="Thiamin diphosphate-binding fold (THDP-binding)"/>
    <property type="match status" value="1"/>
</dbReference>
<gene>
    <name evidence="5" type="ORF">L0M14_17695</name>
</gene>
<dbReference type="EMBL" id="CP090978">
    <property type="protein sequence ID" value="UJF36394.1"/>
    <property type="molecule type" value="Genomic_DNA"/>
</dbReference>
<dbReference type="InterPro" id="IPR047211">
    <property type="entry name" value="POXB-like"/>
</dbReference>
<dbReference type="Proteomes" id="UP001649230">
    <property type="component" value="Chromosome"/>
</dbReference>
<dbReference type="PROSITE" id="PS00187">
    <property type="entry name" value="TPP_ENZYMES"/>
    <property type="match status" value="1"/>
</dbReference>
<dbReference type="PANTHER" id="PTHR42981:SF2">
    <property type="entry name" value="PYRUVATE DEHYDROGENASE [UBIQUINONE]"/>
    <property type="match status" value="1"/>
</dbReference>
<protein>
    <submittedName>
        <fullName evidence="5">Thiamine pyrophosphate-dependent enzyme</fullName>
    </submittedName>
</protein>
<dbReference type="SUPFAM" id="SSF52467">
    <property type="entry name" value="DHS-like NAD/FAD-binding domain"/>
    <property type="match status" value="1"/>
</dbReference>
<evidence type="ECO:0000256" key="1">
    <source>
        <dbReference type="ARBA" id="ARBA00007812"/>
    </source>
</evidence>
<dbReference type="InterPro" id="IPR000399">
    <property type="entry name" value="TPP-bd_CS"/>
</dbReference>
<organism evidence="5 6">
    <name type="scientific">Paenibacillus hexagrammi</name>
    <dbReference type="NCBI Taxonomy" id="2908839"/>
    <lineage>
        <taxon>Bacteria</taxon>
        <taxon>Bacillati</taxon>
        <taxon>Bacillota</taxon>
        <taxon>Bacilli</taxon>
        <taxon>Bacillales</taxon>
        <taxon>Paenibacillaceae</taxon>
        <taxon>Paenibacillus</taxon>
    </lineage>
</organism>
<dbReference type="Pfam" id="PF02775">
    <property type="entry name" value="TPP_enzyme_C"/>
    <property type="match status" value="1"/>
</dbReference>
<dbReference type="Gene3D" id="3.40.50.970">
    <property type="match status" value="1"/>
</dbReference>
<feature type="domain" description="Thiamine pyrophosphate enzyme TPP-binding" evidence="4">
    <location>
        <begin position="163"/>
        <end position="307"/>
    </location>
</feature>
<evidence type="ECO:0000259" key="4">
    <source>
        <dbReference type="Pfam" id="PF02775"/>
    </source>
</evidence>
<dbReference type="InterPro" id="IPR011766">
    <property type="entry name" value="TPP_enzyme_TPP-bd"/>
</dbReference>
<accession>A0ABY3SRU2</accession>
<evidence type="ECO:0000313" key="6">
    <source>
        <dbReference type="Proteomes" id="UP001649230"/>
    </source>
</evidence>
<keyword evidence="2" id="KW-0786">Thiamine pyrophosphate</keyword>
<dbReference type="Pfam" id="PF00205">
    <property type="entry name" value="TPP_enzyme_M"/>
    <property type="match status" value="1"/>
</dbReference>
<dbReference type="InterPro" id="IPR029035">
    <property type="entry name" value="DHS-like_NAD/FAD-binding_dom"/>
</dbReference>
<dbReference type="PANTHER" id="PTHR42981">
    <property type="entry name" value="PYRUVATE DEHYDROGENASE [UBIQUINONE]"/>
    <property type="match status" value="1"/>
</dbReference>
<reference evidence="5 6" key="1">
    <citation type="journal article" date="2024" name="Int. J. Syst. Evol. Microbiol.">
        <title>Paenibacillus hexagrammi sp. nov., a novel bacterium isolated from the gut content of Hexagrammos agrammus.</title>
        <authorList>
            <person name="Jung H.K."/>
            <person name="Kim D.G."/>
            <person name="Zin H."/>
            <person name="Park J."/>
            <person name="Jung H."/>
            <person name="Kim Y.O."/>
            <person name="Kong H.J."/>
            <person name="Kim J.W."/>
            <person name="Kim Y.S."/>
        </authorList>
    </citation>
    <scope>NUCLEOTIDE SEQUENCE [LARGE SCALE GENOMIC DNA]</scope>
    <source>
        <strain evidence="5 6">YPD9-1</strain>
    </source>
</reference>
<comment type="similarity">
    <text evidence="1">Belongs to the TPP enzyme family.</text>
</comment>